<proteinExistence type="predicted"/>
<evidence type="ECO:0000313" key="1">
    <source>
        <dbReference type="EMBL" id="GFJ86071.1"/>
    </source>
</evidence>
<keyword evidence="2" id="KW-1185">Reference proteome</keyword>
<protein>
    <submittedName>
        <fullName evidence="1">Uncharacterized protein</fullName>
    </submittedName>
</protein>
<comment type="caution">
    <text evidence="1">The sequence shown here is derived from an EMBL/GenBank/DDBJ whole genome shotgun (WGS) entry which is preliminary data.</text>
</comment>
<name>A0A6V8KUM8_9ACTN</name>
<dbReference type="Proteomes" id="UP000482800">
    <property type="component" value="Unassembled WGS sequence"/>
</dbReference>
<reference evidence="1 2" key="2">
    <citation type="submission" date="2020-03" db="EMBL/GenBank/DDBJ databases">
        <authorList>
            <person name="Ichikawa N."/>
            <person name="Kimura A."/>
            <person name="Kitahashi Y."/>
            <person name="Uohara A."/>
        </authorList>
    </citation>
    <scope>NUCLEOTIDE SEQUENCE [LARGE SCALE GENOMIC DNA]</scope>
    <source>
        <strain evidence="1 2">NBRC 108639</strain>
    </source>
</reference>
<gene>
    <name evidence="1" type="ORF">Phou_102510</name>
</gene>
<dbReference type="EMBL" id="BLPF01000005">
    <property type="protein sequence ID" value="GFJ86071.1"/>
    <property type="molecule type" value="Genomic_DNA"/>
</dbReference>
<organism evidence="1 2">
    <name type="scientific">Phytohabitans houttuyneae</name>
    <dbReference type="NCBI Taxonomy" id="1076126"/>
    <lineage>
        <taxon>Bacteria</taxon>
        <taxon>Bacillati</taxon>
        <taxon>Actinomycetota</taxon>
        <taxon>Actinomycetes</taxon>
        <taxon>Micromonosporales</taxon>
        <taxon>Micromonosporaceae</taxon>
    </lineage>
</organism>
<accession>A0A6V8KUM8</accession>
<reference evidence="1 2" key="1">
    <citation type="submission" date="2020-03" db="EMBL/GenBank/DDBJ databases">
        <title>Whole genome shotgun sequence of Phytohabitans houttuyneae NBRC 108639.</title>
        <authorList>
            <person name="Komaki H."/>
            <person name="Tamura T."/>
        </authorList>
    </citation>
    <scope>NUCLEOTIDE SEQUENCE [LARGE SCALE GENOMIC DNA]</scope>
    <source>
        <strain evidence="1 2">NBRC 108639</strain>
    </source>
</reference>
<sequence>MAEAREVPNSYLENERKIVLKKKEHRDPLQAAGLIAVRQERRGGPVSMELTERGWSRAKAELGQPVPPRAGSAGAALYAVLDKVGQFIDRSKISPGEFFAPPIDDEIDVEPDVEARIRKAYGELAPRTGAWIMLDKIRRALGPISREEVDGALISLHRAPDVRLVPESNQKVLTDSERAAAVSIGNQDKHLIAIGV</sequence>
<evidence type="ECO:0000313" key="2">
    <source>
        <dbReference type="Proteomes" id="UP000482800"/>
    </source>
</evidence>
<dbReference type="AlphaFoldDB" id="A0A6V8KUM8"/>